<organism evidence="3">
    <name type="scientific">Tanacetum cinerariifolium</name>
    <name type="common">Dalmatian daisy</name>
    <name type="synonym">Chrysanthemum cinerariifolium</name>
    <dbReference type="NCBI Taxonomy" id="118510"/>
    <lineage>
        <taxon>Eukaryota</taxon>
        <taxon>Viridiplantae</taxon>
        <taxon>Streptophyta</taxon>
        <taxon>Embryophyta</taxon>
        <taxon>Tracheophyta</taxon>
        <taxon>Spermatophyta</taxon>
        <taxon>Magnoliopsida</taxon>
        <taxon>eudicotyledons</taxon>
        <taxon>Gunneridae</taxon>
        <taxon>Pentapetalae</taxon>
        <taxon>asterids</taxon>
        <taxon>campanulids</taxon>
        <taxon>Asterales</taxon>
        <taxon>Asteraceae</taxon>
        <taxon>Asteroideae</taxon>
        <taxon>Anthemideae</taxon>
        <taxon>Anthemidinae</taxon>
        <taxon>Tanacetum</taxon>
    </lineage>
</organism>
<gene>
    <name evidence="3" type="ORF">Tci_055940</name>
</gene>
<keyword evidence="1" id="KW-0175">Coiled coil</keyword>
<proteinExistence type="predicted"/>
<dbReference type="PANTHER" id="PTHR48435">
    <property type="entry name" value="POLYPROTEIN"/>
    <property type="match status" value="1"/>
</dbReference>
<feature type="region of interest" description="Disordered" evidence="2">
    <location>
        <begin position="738"/>
        <end position="775"/>
    </location>
</feature>
<name>A0A6L2NFW2_TANCI</name>
<evidence type="ECO:0000256" key="1">
    <source>
        <dbReference type="SAM" id="Coils"/>
    </source>
</evidence>
<dbReference type="InterPro" id="IPR053098">
    <property type="entry name" value="Petuviruses_polyprotein"/>
</dbReference>
<evidence type="ECO:0000313" key="3">
    <source>
        <dbReference type="EMBL" id="GEU83962.1"/>
    </source>
</evidence>
<sequence length="775" mass="88155">MEKGLPAYSQIALLDTRFVEYQHACIGTIQTTLNAWTIFVTFYLNFNMPLNDPSLLTALKAHIQIGGTPQVNTFQATFHFQMASRVQNHSLDILVPGQDNAGDALLIDVDSNVTPTYTYVPRQLSQDELVKLLPEKWITNYEQIHQALVRLTSALEFARHENSLVEIKFSSSKPKSDNVFPTGIHMITPTDQEHHQEVKHIWWDVCNCESCLDKAVKIDDDDEDLPRKRKSSPQKLKRRYEKGDPTVGLLGEPSEKFNYYVLYPKAEPSQPPSLHKPPSPPHKLSPYNQKALSILHQNSPTKDKEVILPPVFPITKDLSCSYSQEYEQEFPALTTFEHLIQQSISPEAFMSIIYSEFVGSRWEHTSHAREEFLKMKCCSYRKKDLEKHYDRVSQRLYCLNGVDDVNLKQVFLNSFPESLGNEAYRALEARNVTIAQTSLGELRTNHDWKIKNPTTIGPTGHANTISPTEATLNWQSENAVAQNKVLVKILSQESMITNSQDYLSSRVRSLESIINELRFKIQELHREIIQIIRTSPTTQHFSSISQKEAEMKNLKNQLQNLERQHKQKRITSLIDDPWRLPSTPFVGISFDPQSLPQSYTHTTSPSLNIWASKQRRLKPPAIKEPTFLQESQSITDVATSTKTPDVLSIKKLNHVSMFLNSLTQIDKPQKSLFIALVIKPQMDYEEFDNAECNTPKNACRSRIPGVAVLTVDRRRLPEKWRRVTESDLGDRIDRSEGNNFGFAGKSPPEKISGGGSVAAGRWRPAMAGGSRRLLG</sequence>
<feature type="compositionally biased region" description="Basic residues" evidence="2">
    <location>
        <begin position="227"/>
        <end position="240"/>
    </location>
</feature>
<comment type="caution">
    <text evidence="3">The sequence shown here is derived from an EMBL/GenBank/DDBJ whole genome shotgun (WGS) entry which is preliminary data.</text>
</comment>
<dbReference type="EMBL" id="BKCJ010008787">
    <property type="protein sequence ID" value="GEU83962.1"/>
    <property type="molecule type" value="Genomic_DNA"/>
</dbReference>
<feature type="region of interest" description="Disordered" evidence="2">
    <location>
        <begin position="222"/>
        <end position="247"/>
    </location>
</feature>
<dbReference type="PANTHER" id="PTHR48435:SF1">
    <property type="entry name" value="POLYPROTEIN"/>
    <property type="match status" value="1"/>
</dbReference>
<protein>
    <submittedName>
        <fullName evidence="3">Putative zinc finger, CCHC-type</fullName>
    </submittedName>
</protein>
<reference evidence="3" key="1">
    <citation type="journal article" date="2019" name="Sci. Rep.">
        <title>Draft genome of Tanacetum cinerariifolium, the natural source of mosquito coil.</title>
        <authorList>
            <person name="Yamashiro T."/>
            <person name="Shiraishi A."/>
            <person name="Satake H."/>
            <person name="Nakayama K."/>
        </authorList>
    </citation>
    <scope>NUCLEOTIDE SEQUENCE</scope>
</reference>
<evidence type="ECO:0000256" key="2">
    <source>
        <dbReference type="SAM" id="MobiDB-lite"/>
    </source>
</evidence>
<accession>A0A6L2NFW2</accession>
<dbReference type="AlphaFoldDB" id="A0A6L2NFW2"/>
<feature type="coiled-coil region" evidence="1">
    <location>
        <begin position="507"/>
        <end position="571"/>
    </location>
</feature>